<evidence type="ECO:0000256" key="7">
    <source>
        <dbReference type="ARBA" id="ARBA00023204"/>
    </source>
</evidence>
<dbReference type="RefSeq" id="WP_158034978.1">
    <property type="nucleotide sequence ID" value="NZ_ML708633.1"/>
</dbReference>
<dbReference type="PANTHER" id="PTHR11059">
    <property type="entry name" value="DNA REPAIR PROTEIN RECN"/>
    <property type="match status" value="1"/>
</dbReference>
<organism evidence="12 13">
    <name type="scientific">Kocuria coralli</name>
    <dbReference type="NCBI Taxonomy" id="1461025"/>
    <lineage>
        <taxon>Bacteria</taxon>
        <taxon>Bacillati</taxon>
        <taxon>Actinomycetota</taxon>
        <taxon>Actinomycetes</taxon>
        <taxon>Micrococcales</taxon>
        <taxon>Micrococcaceae</taxon>
        <taxon>Kocuria</taxon>
    </lineage>
</organism>
<gene>
    <name evidence="12" type="primary">recN</name>
    <name evidence="12" type="ORF">FCK90_14250</name>
</gene>
<accession>A0A5J5KVU6</accession>
<dbReference type="InterPro" id="IPR003395">
    <property type="entry name" value="RecF/RecN/SMC_N"/>
</dbReference>
<evidence type="ECO:0000313" key="12">
    <source>
        <dbReference type="EMBL" id="KAA9393026.1"/>
    </source>
</evidence>
<dbReference type="OrthoDB" id="9806954at2"/>
<name>A0A5J5KVU6_9MICC</name>
<keyword evidence="5 9" id="KW-0227">DNA damage</keyword>
<proteinExistence type="inferred from homology"/>
<dbReference type="NCBIfam" id="TIGR00634">
    <property type="entry name" value="recN"/>
    <property type="match status" value="1"/>
</dbReference>
<evidence type="ECO:0000256" key="1">
    <source>
        <dbReference type="ARBA" id="ARBA00003618"/>
    </source>
</evidence>
<dbReference type="PANTHER" id="PTHR11059:SF0">
    <property type="entry name" value="DNA REPAIR PROTEIN RECN"/>
    <property type="match status" value="1"/>
</dbReference>
<evidence type="ECO:0000259" key="11">
    <source>
        <dbReference type="Pfam" id="PF02463"/>
    </source>
</evidence>
<evidence type="ECO:0000256" key="5">
    <source>
        <dbReference type="ARBA" id="ARBA00022763"/>
    </source>
</evidence>
<sequence>MIEEIHIRDLGVIPDAVLPLGPGLSILSGETGAGKTMVVTALGMLLGRRSDAGSVRTGADRALAEAVVTVPASHTAVKLVEDAGGDVDYEPAAEDGAADSATLQLSRTVAAGGRSRAHVGGRSAPVARLGELGETLVAVHGQSDQLRLTSATAQRHALDTYAAMHASGDFPQLLAAYRETLSEYESVSTELREIREKVRERALEAQSLQMALEEIDGVAPQPGEDAELDAESQKLTHLEALRTAATTAHAALNGDDLDPDSPAAVVLIATAQNALDQESEADPDLEELAARVRELSVLVNDVAADLSGYASGLDEDGPARLAEVESRRAALRSLTRTYGADIAEVLEFAETARTRLEGLVEDPQREEHLAEQQTELRQQLETHAAALTDRRQAAAEALCAAVGGELAALAMPNAALVVEVTPSESFDRNGSDRVEFLLRSHAEAAPRPLGKGASGGELSRLMLALEVVLAAVDPVPTFVFDEVDSGVGGKAAVEIGRRLKMLAQHVQVLVVTHLPQVAAFADQHILVSKSQDSVVSEVRVLTDEERVVELARMLAGHEDSRAAREHARELLRDAVLPASQSS</sequence>
<dbReference type="SUPFAM" id="SSF52540">
    <property type="entry name" value="P-loop containing nucleoside triphosphate hydrolases"/>
    <property type="match status" value="1"/>
</dbReference>
<dbReference type="Pfam" id="PF02463">
    <property type="entry name" value="SMC_N"/>
    <property type="match status" value="1"/>
</dbReference>
<evidence type="ECO:0000256" key="4">
    <source>
        <dbReference type="ARBA" id="ARBA00022741"/>
    </source>
</evidence>
<dbReference type="EMBL" id="SZWF01000031">
    <property type="protein sequence ID" value="KAA9393026.1"/>
    <property type="molecule type" value="Genomic_DNA"/>
</dbReference>
<keyword evidence="10" id="KW-0175">Coiled coil</keyword>
<dbReference type="GO" id="GO:0005524">
    <property type="term" value="F:ATP binding"/>
    <property type="evidence" value="ECO:0007669"/>
    <property type="project" value="UniProtKB-KW"/>
</dbReference>
<evidence type="ECO:0000256" key="8">
    <source>
        <dbReference type="ARBA" id="ARBA00033408"/>
    </source>
</evidence>
<dbReference type="GO" id="GO:0006281">
    <property type="term" value="P:DNA repair"/>
    <property type="evidence" value="ECO:0007669"/>
    <property type="project" value="UniProtKB-KW"/>
</dbReference>
<evidence type="ECO:0000256" key="9">
    <source>
        <dbReference type="PIRNR" id="PIRNR003128"/>
    </source>
</evidence>
<reference evidence="12 13" key="1">
    <citation type="submission" date="2019-05" db="EMBL/GenBank/DDBJ databases">
        <title>Kocuria coralli sp. nov., a novel actinobacterium isolated from coral reef seawater.</title>
        <authorList>
            <person name="Li J."/>
        </authorList>
    </citation>
    <scope>NUCLEOTIDE SEQUENCE [LARGE SCALE GENOMIC DNA]</scope>
    <source>
        <strain evidence="12 13">SCSIO 13007</strain>
    </source>
</reference>
<evidence type="ECO:0000256" key="2">
    <source>
        <dbReference type="ARBA" id="ARBA00009441"/>
    </source>
</evidence>
<dbReference type="Gene3D" id="3.40.50.300">
    <property type="entry name" value="P-loop containing nucleotide triphosphate hydrolases"/>
    <property type="match status" value="2"/>
</dbReference>
<dbReference type="AlphaFoldDB" id="A0A5J5KVU6"/>
<dbReference type="Proteomes" id="UP000325957">
    <property type="component" value="Unassembled WGS sequence"/>
</dbReference>
<keyword evidence="7 9" id="KW-0234">DNA repair</keyword>
<dbReference type="GO" id="GO:0009432">
    <property type="term" value="P:SOS response"/>
    <property type="evidence" value="ECO:0007669"/>
    <property type="project" value="TreeGrafter"/>
</dbReference>
<feature type="domain" description="RecF/RecN/SMC N-terminal" evidence="11">
    <location>
        <begin position="4"/>
        <end position="534"/>
    </location>
</feature>
<feature type="coiled-coil region" evidence="10">
    <location>
        <begin position="370"/>
        <end position="397"/>
    </location>
</feature>
<evidence type="ECO:0000256" key="10">
    <source>
        <dbReference type="SAM" id="Coils"/>
    </source>
</evidence>
<protein>
    <recommendedName>
        <fullName evidence="3 9">DNA repair protein RecN</fullName>
    </recommendedName>
    <alternativeName>
        <fullName evidence="8 9">Recombination protein N</fullName>
    </alternativeName>
</protein>
<evidence type="ECO:0000313" key="13">
    <source>
        <dbReference type="Proteomes" id="UP000325957"/>
    </source>
</evidence>
<keyword evidence="6" id="KW-0067">ATP-binding</keyword>
<keyword evidence="13" id="KW-1185">Reference proteome</keyword>
<comment type="similarity">
    <text evidence="2 9">Belongs to the RecN family.</text>
</comment>
<comment type="caution">
    <text evidence="12">The sequence shown here is derived from an EMBL/GenBank/DDBJ whole genome shotgun (WGS) entry which is preliminary data.</text>
</comment>
<dbReference type="CDD" id="cd03241">
    <property type="entry name" value="ABC_RecN"/>
    <property type="match status" value="1"/>
</dbReference>
<dbReference type="GO" id="GO:0043590">
    <property type="term" value="C:bacterial nucleoid"/>
    <property type="evidence" value="ECO:0007669"/>
    <property type="project" value="TreeGrafter"/>
</dbReference>
<dbReference type="InterPro" id="IPR027417">
    <property type="entry name" value="P-loop_NTPase"/>
</dbReference>
<dbReference type="FunFam" id="3.40.50.300:FF:000356">
    <property type="entry name" value="DNA repair protein RecN"/>
    <property type="match status" value="1"/>
</dbReference>
<evidence type="ECO:0000256" key="6">
    <source>
        <dbReference type="ARBA" id="ARBA00022840"/>
    </source>
</evidence>
<dbReference type="PIRSF" id="PIRSF003128">
    <property type="entry name" value="RecN"/>
    <property type="match status" value="1"/>
</dbReference>
<dbReference type="InterPro" id="IPR004604">
    <property type="entry name" value="DNA_recomb/repair_RecN"/>
</dbReference>
<comment type="function">
    <text evidence="1 9">May be involved in recombinational repair of damaged DNA.</text>
</comment>
<keyword evidence="4" id="KW-0547">Nucleotide-binding</keyword>
<dbReference type="GO" id="GO:0006310">
    <property type="term" value="P:DNA recombination"/>
    <property type="evidence" value="ECO:0007669"/>
    <property type="project" value="InterPro"/>
</dbReference>
<evidence type="ECO:0000256" key="3">
    <source>
        <dbReference type="ARBA" id="ARBA00021315"/>
    </source>
</evidence>